<keyword evidence="4 6" id="KW-1133">Transmembrane helix</keyword>
<proteinExistence type="predicted"/>
<dbReference type="Gene3D" id="3.40.720.10">
    <property type="entry name" value="Alkaline Phosphatase, subunit A"/>
    <property type="match status" value="1"/>
</dbReference>
<dbReference type="Proteomes" id="UP000528964">
    <property type="component" value="Unassembled WGS sequence"/>
</dbReference>
<evidence type="ECO:0000256" key="6">
    <source>
        <dbReference type="SAM" id="Phobius"/>
    </source>
</evidence>
<sequence length="489" mass="52660">MTGFLFAFVASFLASLVVETWPPSLASFRAPARALAFRLALHAVLFLAAFSLSWRPWHAAFVTVTVCGLFGAGSAIKRRILGEPLIFSDFALVRNAIRHPRLYYAERLAEPRALAGFAALIAATAAWFAVEPSILPSGGAILALGPAVLTALLLVALLSAPVARAAEPLVPAAPDPATEEARLGLGASMLAHWLVWRRKQRPSQQARDAILSAPAVTPARAGPPLIVAIQCESFVDLASRGLPGPALPGYRQLTERSLAWGRCEVPAEGAYTMRSEFAFLTGLPRPALGLDAYDPYLTAEAYADASLARRYAAAGRRTVFMHPYDRRFFDRDRLMPALGFERFVDREAFAGAARFGPYVADAAVAEAVAAEIKAARAPTFLFVVTMENHGPWGPGRLAGLPDPAQQYARHLENADRMIADVARALSNRPGGGLLCVYGDHAPARTLHPEMPDRRCSDYVLWDSRAASIGGGERQDTSIEALSRLLLAQS</sequence>
<dbReference type="InterPro" id="IPR000917">
    <property type="entry name" value="Sulfatase_N"/>
</dbReference>
<keyword evidence="5 6" id="KW-0472">Membrane</keyword>
<dbReference type="SUPFAM" id="SSF53649">
    <property type="entry name" value="Alkaline phosphatase-like"/>
    <property type="match status" value="1"/>
</dbReference>
<name>A0A7W6CZS2_9HYPH</name>
<feature type="transmembrane region" description="Helical" evidence="6">
    <location>
        <begin position="113"/>
        <end position="130"/>
    </location>
</feature>
<feature type="transmembrane region" description="Helical" evidence="6">
    <location>
        <begin position="142"/>
        <end position="161"/>
    </location>
</feature>
<accession>A0A7W6CZS2</accession>
<evidence type="ECO:0000313" key="9">
    <source>
        <dbReference type="Proteomes" id="UP000528964"/>
    </source>
</evidence>
<comment type="caution">
    <text evidence="8">The sequence shown here is derived from an EMBL/GenBank/DDBJ whole genome shotgun (WGS) entry which is preliminary data.</text>
</comment>
<dbReference type="PANTHER" id="PTHR47371:SF3">
    <property type="entry name" value="PHOSPHOGLYCEROL TRANSFERASE I"/>
    <property type="match status" value="1"/>
</dbReference>
<dbReference type="RefSeq" id="WP_183395094.1">
    <property type="nucleotide sequence ID" value="NZ_JACIDR010000002.1"/>
</dbReference>
<evidence type="ECO:0000313" key="8">
    <source>
        <dbReference type="EMBL" id="MBB3973254.1"/>
    </source>
</evidence>
<evidence type="ECO:0000256" key="1">
    <source>
        <dbReference type="ARBA" id="ARBA00004651"/>
    </source>
</evidence>
<dbReference type="GO" id="GO:0005886">
    <property type="term" value="C:plasma membrane"/>
    <property type="evidence" value="ECO:0007669"/>
    <property type="project" value="UniProtKB-SubCell"/>
</dbReference>
<feature type="transmembrane region" description="Helical" evidence="6">
    <location>
        <begin position="30"/>
        <end position="50"/>
    </location>
</feature>
<evidence type="ECO:0000256" key="2">
    <source>
        <dbReference type="ARBA" id="ARBA00022475"/>
    </source>
</evidence>
<keyword evidence="2" id="KW-1003">Cell membrane</keyword>
<dbReference type="AlphaFoldDB" id="A0A7W6CZS2"/>
<protein>
    <recommendedName>
        <fullName evidence="7">Sulfatase N-terminal domain-containing protein</fullName>
    </recommendedName>
</protein>
<gene>
    <name evidence="8" type="ORF">GGR24_001911</name>
</gene>
<dbReference type="InterPro" id="IPR017850">
    <property type="entry name" value="Alkaline_phosphatase_core_sf"/>
</dbReference>
<keyword evidence="9" id="KW-1185">Reference proteome</keyword>
<evidence type="ECO:0000256" key="4">
    <source>
        <dbReference type="ARBA" id="ARBA00022989"/>
    </source>
</evidence>
<organism evidence="8 9">
    <name type="scientific">Hansschlegelia beijingensis</name>
    <dbReference type="NCBI Taxonomy" id="1133344"/>
    <lineage>
        <taxon>Bacteria</taxon>
        <taxon>Pseudomonadati</taxon>
        <taxon>Pseudomonadota</taxon>
        <taxon>Alphaproteobacteria</taxon>
        <taxon>Hyphomicrobiales</taxon>
        <taxon>Methylopilaceae</taxon>
        <taxon>Hansschlegelia</taxon>
    </lineage>
</organism>
<comment type="subcellular location">
    <subcellularLocation>
        <location evidence="1">Cell membrane</location>
        <topology evidence="1">Multi-pass membrane protein</topology>
    </subcellularLocation>
</comment>
<feature type="domain" description="Sulfatase N-terminal" evidence="7">
    <location>
        <begin position="269"/>
        <end position="444"/>
    </location>
</feature>
<feature type="transmembrane region" description="Helical" evidence="6">
    <location>
        <begin position="57"/>
        <end position="76"/>
    </location>
</feature>
<dbReference type="Pfam" id="PF00884">
    <property type="entry name" value="Sulfatase"/>
    <property type="match status" value="1"/>
</dbReference>
<evidence type="ECO:0000256" key="3">
    <source>
        <dbReference type="ARBA" id="ARBA00022692"/>
    </source>
</evidence>
<evidence type="ECO:0000256" key="5">
    <source>
        <dbReference type="ARBA" id="ARBA00023136"/>
    </source>
</evidence>
<dbReference type="InterPro" id="IPR050448">
    <property type="entry name" value="OpgB/LTA_synthase_biosynth"/>
</dbReference>
<reference evidence="8 9" key="1">
    <citation type="submission" date="2020-08" db="EMBL/GenBank/DDBJ databases">
        <title>Genomic Encyclopedia of Type Strains, Phase IV (KMG-IV): sequencing the most valuable type-strain genomes for metagenomic binning, comparative biology and taxonomic classification.</title>
        <authorList>
            <person name="Goeker M."/>
        </authorList>
    </citation>
    <scope>NUCLEOTIDE SEQUENCE [LARGE SCALE GENOMIC DNA]</scope>
    <source>
        <strain evidence="8 9">DSM 25481</strain>
    </source>
</reference>
<keyword evidence="3 6" id="KW-0812">Transmembrane</keyword>
<dbReference type="CDD" id="cd16015">
    <property type="entry name" value="LTA_synthase"/>
    <property type="match status" value="1"/>
</dbReference>
<evidence type="ECO:0000259" key="7">
    <source>
        <dbReference type="Pfam" id="PF00884"/>
    </source>
</evidence>
<dbReference type="PANTHER" id="PTHR47371">
    <property type="entry name" value="LIPOTEICHOIC ACID SYNTHASE"/>
    <property type="match status" value="1"/>
</dbReference>
<dbReference type="EMBL" id="JACIDR010000002">
    <property type="protein sequence ID" value="MBB3973254.1"/>
    <property type="molecule type" value="Genomic_DNA"/>
</dbReference>